<evidence type="ECO:0000313" key="5">
    <source>
        <dbReference type="Proteomes" id="UP000198788"/>
    </source>
</evidence>
<reference evidence="5" key="1">
    <citation type="submission" date="2016-10" db="EMBL/GenBank/DDBJ databases">
        <authorList>
            <person name="Varghese N."/>
            <person name="Submissions S."/>
        </authorList>
    </citation>
    <scope>NUCLEOTIDE SEQUENCE [LARGE SCALE GENOMIC DNA]</scope>
    <source>
        <strain evidence="5">CGMCC 1.10683</strain>
    </source>
</reference>
<dbReference type="PANTHER" id="PTHR13774">
    <property type="entry name" value="PHENAZINE BIOSYNTHESIS PROTEIN"/>
    <property type="match status" value="1"/>
</dbReference>
<dbReference type="Proteomes" id="UP000198788">
    <property type="component" value="Unassembled WGS sequence"/>
</dbReference>
<dbReference type="OrthoDB" id="9788221at2"/>
<dbReference type="STRING" id="871741.SAMN05192570_1868"/>
<dbReference type="NCBIfam" id="TIGR00654">
    <property type="entry name" value="PhzF_family"/>
    <property type="match status" value="1"/>
</dbReference>
<dbReference type="SUPFAM" id="SSF54506">
    <property type="entry name" value="Diaminopimelate epimerase-like"/>
    <property type="match status" value="1"/>
</dbReference>
<keyword evidence="2" id="KW-0413">Isomerase</keyword>
<evidence type="ECO:0000256" key="3">
    <source>
        <dbReference type="PIRSR" id="PIRSR016184-1"/>
    </source>
</evidence>
<organism evidence="4 5">
    <name type="scientific">Brevundimonas viscosa</name>
    <dbReference type="NCBI Taxonomy" id="871741"/>
    <lineage>
        <taxon>Bacteria</taxon>
        <taxon>Pseudomonadati</taxon>
        <taxon>Pseudomonadota</taxon>
        <taxon>Alphaproteobacteria</taxon>
        <taxon>Caulobacterales</taxon>
        <taxon>Caulobacteraceae</taxon>
        <taxon>Brevundimonas</taxon>
    </lineage>
</organism>
<gene>
    <name evidence="4" type="ORF">SAMN05192570_1868</name>
</gene>
<dbReference type="EMBL" id="FOZV01000003">
    <property type="protein sequence ID" value="SFS52365.1"/>
    <property type="molecule type" value="Genomic_DNA"/>
</dbReference>
<dbReference type="GO" id="GO:0016853">
    <property type="term" value="F:isomerase activity"/>
    <property type="evidence" value="ECO:0007669"/>
    <property type="project" value="UniProtKB-KW"/>
</dbReference>
<proteinExistence type="inferred from homology"/>
<dbReference type="PIRSF" id="PIRSF016184">
    <property type="entry name" value="PhzC_PhzF"/>
    <property type="match status" value="1"/>
</dbReference>
<dbReference type="PANTHER" id="PTHR13774:SF17">
    <property type="entry name" value="PHENAZINE BIOSYNTHESIS-LIKE DOMAIN-CONTAINING PROTEIN"/>
    <property type="match status" value="1"/>
</dbReference>
<comment type="similarity">
    <text evidence="1">Belongs to the PhzF family.</text>
</comment>
<dbReference type="Pfam" id="PF02567">
    <property type="entry name" value="PhzC-PhzF"/>
    <property type="match status" value="1"/>
</dbReference>
<evidence type="ECO:0000256" key="1">
    <source>
        <dbReference type="ARBA" id="ARBA00008270"/>
    </source>
</evidence>
<dbReference type="AlphaFoldDB" id="A0A1I6QJ27"/>
<feature type="active site" evidence="3">
    <location>
        <position position="45"/>
    </location>
</feature>
<dbReference type="GO" id="GO:0005737">
    <property type="term" value="C:cytoplasm"/>
    <property type="evidence" value="ECO:0007669"/>
    <property type="project" value="TreeGrafter"/>
</dbReference>
<dbReference type="RefSeq" id="WP_092309367.1">
    <property type="nucleotide sequence ID" value="NZ_FOZV01000003.1"/>
</dbReference>
<sequence>MRQWTVDAFAAEPLRGNPACVVEPFDAWPEDGWMQALAKENNQAETAFLRRTTDPARFDLRWFTPGMEVDLCGHATLASGHVLLRELGVEADALTFDTRSGSLVVRRTAGGYEMDFPADPPRPTATPGGLAAALGIEPLRVLAGRYLVAVLPDAAAVGAVTPDIRALAVLQGEAGERGQVIVCADADPGDDVDVVDRFFAPGCGVDEDPATGSAHCILGPLYAGRLGRAEVRFRQLFPGRGGDIVTETRGDRVLLRGAAVTVIESRLRLRP</sequence>
<dbReference type="Gene3D" id="3.10.310.10">
    <property type="entry name" value="Diaminopimelate Epimerase, Chain A, domain 1"/>
    <property type="match status" value="2"/>
</dbReference>
<evidence type="ECO:0000313" key="4">
    <source>
        <dbReference type="EMBL" id="SFS52365.1"/>
    </source>
</evidence>
<accession>A0A1I6QJ27</accession>
<dbReference type="InterPro" id="IPR003719">
    <property type="entry name" value="Phenazine_PhzF-like"/>
</dbReference>
<protein>
    <submittedName>
        <fullName evidence="4">Phenazine biosynthesis protein PhzF family</fullName>
    </submittedName>
</protein>
<keyword evidence="5" id="KW-1185">Reference proteome</keyword>
<evidence type="ECO:0000256" key="2">
    <source>
        <dbReference type="ARBA" id="ARBA00023235"/>
    </source>
</evidence>
<name>A0A1I6QJ27_9CAUL</name>